<evidence type="ECO:0000256" key="7">
    <source>
        <dbReference type="SAM" id="Phobius"/>
    </source>
</evidence>
<evidence type="ECO:0000313" key="9">
    <source>
        <dbReference type="Proteomes" id="UP000824469"/>
    </source>
</evidence>
<gene>
    <name evidence="8" type="ORF">KI387_009764</name>
</gene>
<feature type="transmembrane region" description="Helical" evidence="7">
    <location>
        <begin position="145"/>
        <end position="162"/>
    </location>
</feature>
<feature type="region of interest" description="Disordered" evidence="6">
    <location>
        <begin position="84"/>
        <end position="137"/>
    </location>
</feature>
<evidence type="ECO:0000256" key="1">
    <source>
        <dbReference type="ARBA" id="ARBA00004370"/>
    </source>
</evidence>
<protein>
    <submittedName>
        <fullName evidence="8">Uncharacterized protein</fullName>
    </submittedName>
</protein>
<accession>A0AA38KTM3</accession>
<evidence type="ECO:0000256" key="6">
    <source>
        <dbReference type="SAM" id="MobiDB-lite"/>
    </source>
</evidence>
<proteinExistence type="inferred from homology"/>
<evidence type="ECO:0000256" key="5">
    <source>
        <dbReference type="ARBA" id="ARBA00023136"/>
    </source>
</evidence>
<evidence type="ECO:0000256" key="3">
    <source>
        <dbReference type="ARBA" id="ARBA00022692"/>
    </source>
</evidence>
<name>A0AA38KTM3_TAXCH</name>
<keyword evidence="9" id="KW-1185">Reference proteome</keyword>
<reference evidence="8 9" key="1">
    <citation type="journal article" date="2021" name="Nat. Plants">
        <title>The Taxus genome provides insights into paclitaxel biosynthesis.</title>
        <authorList>
            <person name="Xiong X."/>
            <person name="Gou J."/>
            <person name="Liao Q."/>
            <person name="Li Y."/>
            <person name="Zhou Q."/>
            <person name="Bi G."/>
            <person name="Li C."/>
            <person name="Du R."/>
            <person name="Wang X."/>
            <person name="Sun T."/>
            <person name="Guo L."/>
            <person name="Liang H."/>
            <person name="Lu P."/>
            <person name="Wu Y."/>
            <person name="Zhang Z."/>
            <person name="Ro D.K."/>
            <person name="Shang Y."/>
            <person name="Huang S."/>
            <person name="Yan J."/>
        </authorList>
    </citation>
    <scope>NUCLEOTIDE SEQUENCE [LARGE SCALE GENOMIC DNA]</scope>
    <source>
        <strain evidence="8">Ta-2019</strain>
    </source>
</reference>
<organism evidence="8 9">
    <name type="scientific">Taxus chinensis</name>
    <name type="common">Chinese yew</name>
    <name type="synonym">Taxus wallichiana var. chinensis</name>
    <dbReference type="NCBI Taxonomy" id="29808"/>
    <lineage>
        <taxon>Eukaryota</taxon>
        <taxon>Viridiplantae</taxon>
        <taxon>Streptophyta</taxon>
        <taxon>Embryophyta</taxon>
        <taxon>Tracheophyta</taxon>
        <taxon>Spermatophyta</taxon>
        <taxon>Pinopsida</taxon>
        <taxon>Pinidae</taxon>
        <taxon>Conifers II</taxon>
        <taxon>Cupressales</taxon>
        <taxon>Taxaceae</taxon>
        <taxon>Taxus</taxon>
    </lineage>
</organism>
<dbReference type="PANTHER" id="PTHR12668">
    <property type="entry name" value="TRANSMEMBRANE PROTEIN 14, 15"/>
    <property type="match status" value="1"/>
</dbReference>
<comment type="subcellular location">
    <subcellularLocation>
        <location evidence="1">Membrane</location>
    </subcellularLocation>
</comment>
<keyword evidence="5 7" id="KW-0472">Membrane</keyword>
<dbReference type="EMBL" id="JAHRHJ020000008">
    <property type="protein sequence ID" value="KAH9305360.1"/>
    <property type="molecule type" value="Genomic_DNA"/>
</dbReference>
<dbReference type="GO" id="GO:0015245">
    <property type="term" value="F:fatty acid transmembrane transporter activity"/>
    <property type="evidence" value="ECO:0007669"/>
    <property type="project" value="TreeGrafter"/>
</dbReference>
<dbReference type="AlphaFoldDB" id="A0AA38KTM3"/>
<comment type="similarity">
    <text evidence="2">Belongs to the TMEM14 family.</text>
</comment>
<evidence type="ECO:0000256" key="4">
    <source>
        <dbReference type="ARBA" id="ARBA00022989"/>
    </source>
</evidence>
<keyword evidence="3 7" id="KW-0812">Transmembrane</keyword>
<feature type="non-terminal residue" evidence="8">
    <location>
        <position position="199"/>
    </location>
</feature>
<feature type="compositionally biased region" description="Basic and acidic residues" evidence="6">
    <location>
        <begin position="84"/>
        <end position="95"/>
    </location>
</feature>
<comment type="caution">
    <text evidence="8">The sequence shown here is derived from an EMBL/GenBank/DDBJ whole genome shotgun (WGS) entry which is preliminary data.</text>
</comment>
<keyword evidence="4 7" id="KW-1133">Transmembrane helix</keyword>
<dbReference type="InterPro" id="IPR044890">
    <property type="entry name" value="TMEM14_sf"/>
</dbReference>
<dbReference type="PANTHER" id="PTHR12668:SF37">
    <property type="entry name" value="PROTEIN FATTY ACID EXPORT 2, CHLOROPLASTIC"/>
    <property type="match status" value="1"/>
</dbReference>
<feature type="compositionally biased region" description="Gly residues" evidence="6">
    <location>
        <begin position="100"/>
        <end position="126"/>
    </location>
</feature>
<dbReference type="Proteomes" id="UP000824469">
    <property type="component" value="Unassembled WGS sequence"/>
</dbReference>
<evidence type="ECO:0000256" key="2">
    <source>
        <dbReference type="ARBA" id="ARBA00007590"/>
    </source>
</evidence>
<sequence length="199" mass="20474">MAVVPFASKLSQSSVVGSSRFASPLKFPQPVLARTSHSLALRNTVGFTHSSLQLQSNWIYHKPPSLLSGQVIVRASQIAVSEGDKEVSEEIKSGPKLDSTGGGGEGGGNKFGGGGGGGGEGGGEGEGGGRKEEGKQMALSMSQKLTLGYAALLGVGGLIGYVKRRSSMSLISGGLSALVLYYVHTQLPNKHSICIVSWS</sequence>
<dbReference type="Gene3D" id="1.10.10.1740">
    <property type="entry name" value="Transmembrane protein 14-like"/>
    <property type="match status" value="1"/>
</dbReference>
<dbReference type="InterPro" id="IPR005349">
    <property type="entry name" value="TMEM14"/>
</dbReference>
<evidence type="ECO:0000313" key="8">
    <source>
        <dbReference type="EMBL" id="KAH9305360.1"/>
    </source>
</evidence>
<dbReference type="Pfam" id="PF03647">
    <property type="entry name" value="Tmemb_14"/>
    <property type="match status" value="1"/>
</dbReference>
<dbReference type="GO" id="GO:0009706">
    <property type="term" value="C:chloroplast inner membrane"/>
    <property type="evidence" value="ECO:0007669"/>
    <property type="project" value="TreeGrafter"/>
</dbReference>